<dbReference type="EMBL" id="GGEC01054156">
    <property type="protein sequence ID" value="MBX34640.1"/>
    <property type="molecule type" value="Transcribed_RNA"/>
</dbReference>
<proteinExistence type="predicted"/>
<reference evidence="1" key="1">
    <citation type="submission" date="2018-02" db="EMBL/GenBank/DDBJ databases">
        <title>Rhizophora mucronata_Transcriptome.</title>
        <authorList>
            <person name="Meera S.P."/>
            <person name="Sreeshan A."/>
            <person name="Augustine A."/>
        </authorList>
    </citation>
    <scope>NUCLEOTIDE SEQUENCE</scope>
    <source>
        <tissue evidence="1">Leaf</tissue>
    </source>
</reference>
<evidence type="ECO:0000313" key="1">
    <source>
        <dbReference type="EMBL" id="MBX34640.1"/>
    </source>
</evidence>
<name>A0A2P2MWQ3_RHIMU</name>
<dbReference type="AlphaFoldDB" id="A0A2P2MWQ3"/>
<organism evidence="1">
    <name type="scientific">Rhizophora mucronata</name>
    <name type="common">Asiatic mangrove</name>
    <dbReference type="NCBI Taxonomy" id="61149"/>
    <lineage>
        <taxon>Eukaryota</taxon>
        <taxon>Viridiplantae</taxon>
        <taxon>Streptophyta</taxon>
        <taxon>Embryophyta</taxon>
        <taxon>Tracheophyta</taxon>
        <taxon>Spermatophyta</taxon>
        <taxon>Magnoliopsida</taxon>
        <taxon>eudicotyledons</taxon>
        <taxon>Gunneridae</taxon>
        <taxon>Pentapetalae</taxon>
        <taxon>rosids</taxon>
        <taxon>fabids</taxon>
        <taxon>Malpighiales</taxon>
        <taxon>Rhizophoraceae</taxon>
        <taxon>Rhizophora</taxon>
    </lineage>
</organism>
<accession>A0A2P2MWQ3</accession>
<protein>
    <submittedName>
        <fullName evidence="1">Uncharacterized protein LOC105640964</fullName>
    </submittedName>
</protein>
<sequence length="41" mass="4980">MTYDIVKETWDKLKEKFGGSSKTRTMQLLRMEFELLRIQDI</sequence>